<dbReference type="RefSeq" id="WP_039160346.1">
    <property type="nucleotide sequence ID" value="NZ_JNHN01000044.1"/>
</dbReference>
<evidence type="ECO:0000259" key="3">
    <source>
        <dbReference type="Pfam" id="PF16347"/>
    </source>
</evidence>
<dbReference type="PANTHER" id="PTHR43108">
    <property type="entry name" value="N-ACETYLGLUCOSAMINE-6-SULFATASE FAMILY MEMBER"/>
    <property type="match status" value="1"/>
</dbReference>
<evidence type="ECO:0000313" key="5">
    <source>
        <dbReference type="Proteomes" id="UP000028013"/>
    </source>
</evidence>
<protein>
    <submittedName>
        <fullName evidence="4">Type I phosphodiesterase / nucleotide pyrophosphatase family protein</fullName>
    </submittedName>
</protein>
<feature type="domain" description="N-sulphoglucosamine sulphohydrolase C-terminal" evidence="3">
    <location>
        <begin position="362"/>
        <end position="514"/>
    </location>
</feature>
<dbReference type="GO" id="GO:0016787">
    <property type="term" value="F:hydrolase activity"/>
    <property type="evidence" value="ECO:0007669"/>
    <property type="project" value="UniProtKB-KW"/>
</dbReference>
<name>A0A078SNF8_BACUN</name>
<evidence type="ECO:0000313" key="4">
    <source>
        <dbReference type="EMBL" id="KDS61891.1"/>
    </source>
</evidence>
<dbReference type="EMBL" id="JNHN01000044">
    <property type="protein sequence ID" value="KDS61891.1"/>
    <property type="molecule type" value="Genomic_DNA"/>
</dbReference>
<gene>
    <name evidence="4" type="ORF">M094_3517</name>
</gene>
<comment type="caution">
    <text evidence="4">The sequence shown here is derived from an EMBL/GenBank/DDBJ whole genome shotgun (WGS) entry which is preliminary data.</text>
</comment>
<sequence>MKNKLSWGIALLPFVPSVWMQGQEQKQGIGNRRPNIIFIMSDDHARQAMSIYGHPIGKIAPTPHIDRIGHEGAVFQNNYCCNSISGPSRAAILTGKHSHKNGFMRNGNKGFDGSQQTLPKILQANGYETAIIGKWHLVSKPTGFDHWMILNDQGDYYNPYFITEGDTTRHKGYVTDLITQYCEDWMSGREDKNKPFFLMMHHKAIHRNWVPAERHYHLYEHTQFPLPDNYYDAYEGRYAAQMQKMNIYRDMYEGHDLKMVAGMNSDSLLFDPWPHAFLGTMEPDERRRFMDAYRERNNEFYSKQRTFKEVAEWKYQRYLQDYMACVASVDERVGEILDYLKRTGLDKNTIVVYTTDQGFYLGEHGWFDKRFMYEESFGMPMVMSWPGHIKPGTQVTGLTQNIDFAPTFLDMCGIEIPEDMQGVSFRRLVEGENTPRNWRKSLYYHYYEFPGFHSVRAHYGVKMERYKLMHFYVDDKWELYDLKEDPAEMHNLYGEKGMEKVAAELKAELARLQEEYDVPESLCK</sequence>
<reference evidence="4 5" key="1">
    <citation type="submission" date="2014-04" db="EMBL/GenBank/DDBJ databases">
        <authorList>
            <person name="Sears C."/>
            <person name="Carroll K."/>
            <person name="Sack B.R."/>
            <person name="Qadri F."/>
            <person name="Myers L.L."/>
            <person name="Chung G.-T."/>
            <person name="Escheverria P."/>
            <person name="Fraser C.M."/>
            <person name="Sadzewicz L."/>
            <person name="Shefchek K.A."/>
            <person name="Tallon L."/>
            <person name="Das S.P."/>
            <person name="Daugherty S."/>
            <person name="Mongodin E.F."/>
        </authorList>
    </citation>
    <scope>NUCLEOTIDE SEQUENCE [LARGE SCALE GENOMIC DNA]</scope>
    <source>
        <strain evidence="4 5">3978 T3 ii</strain>
    </source>
</reference>
<dbReference type="AlphaFoldDB" id="A0A078SNF8"/>
<evidence type="ECO:0000256" key="1">
    <source>
        <dbReference type="ARBA" id="ARBA00008779"/>
    </source>
</evidence>
<organism evidence="4 5">
    <name type="scientific">Bacteroides uniformis str. 3978 T3 ii</name>
    <dbReference type="NCBI Taxonomy" id="1339349"/>
    <lineage>
        <taxon>Bacteria</taxon>
        <taxon>Pseudomonadati</taxon>
        <taxon>Bacteroidota</taxon>
        <taxon>Bacteroidia</taxon>
        <taxon>Bacteroidales</taxon>
        <taxon>Bacteroidaceae</taxon>
        <taxon>Bacteroides</taxon>
    </lineage>
</organism>
<dbReference type="InterPro" id="IPR017850">
    <property type="entry name" value="Alkaline_phosphatase_core_sf"/>
</dbReference>
<dbReference type="CDD" id="cd16031">
    <property type="entry name" value="G6S_like"/>
    <property type="match status" value="1"/>
</dbReference>
<dbReference type="Proteomes" id="UP000028013">
    <property type="component" value="Unassembled WGS sequence"/>
</dbReference>
<dbReference type="InterPro" id="IPR032506">
    <property type="entry name" value="SGSH_C"/>
</dbReference>
<accession>A0A078SNF8</accession>
<keyword evidence="2" id="KW-0378">Hydrolase</keyword>
<dbReference type="InterPro" id="IPR024607">
    <property type="entry name" value="Sulfatase_CS"/>
</dbReference>
<dbReference type="PATRIC" id="fig|1339349.3.peg.382"/>
<dbReference type="Pfam" id="PF16347">
    <property type="entry name" value="SGSH_C"/>
    <property type="match status" value="1"/>
</dbReference>
<dbReference type="SUPFAM" id="SSF53649">
    <property type="entry name" value="Alkaline phosphatase-like"/>
    <property type="match status" value="1"/>
</dbReference>
<proteinExistence type="inferred from homology"/>
<comment type="similarity">
    <text evidence="1">Belongs to the sulfatase family.</text>
</comment>
<dbReference type="PROSITE" id="PS00149">
    <property type="entry name" value="SULFATASE_2"/>
    <property type="match status" value="1"/>
</dbReference>
<dbReference type="Gene3D" id="3.40.720.10">
    <property type="entry name" value="Alkaline Phosphatase, subunit A"/>
    <property type="match status" value="1"/>
</dbReference>
<dbReference type="PROSITE" id="PS00523">
    <property type="entry name" value="SULFATASE_1"/>
    <property type="match status" value="1"/>
</dbReference>
<evidence type="ECO:0000256" key="2">
    <source>
        <dbReference type="ARBA" id="ARBA00022801"/>
    </source>
</evidence>
<dbReference type="PANTHER" id="PTHR43108:SF6">
    <property type="entry name" value="N-SULPHOGLUCOSAMINE SULPHOHYDROLASE"/>
    <property type="match status" value="1"/>
</dbReference>